<comment type="caution">
    <text evidence="1">The sequence shown here is derived from an EMBL/GenBank/DDBJ whole genome shotgun (WGS) entry which is preliminary data.</text>
</comment>
<keyword evidence="2" id="KW-1185">Reference proteome</keyword>
<name>A0A4R8QLX1_9PEZI</name>
<evidence type="ECO:0000313" key="2">
    <source>
        <dbReference type="Proteomes" id="UP000295083"/>
    </source>
</evidence>
<protein>
    <submittedName>
        <fullName evidence="1">Uncharacterized protein</fullName>
    </submittedName>
</protein>
<dbReference type="AlphaFoldDB" id="A0A4R8QLX1"/>
<gene>
    <name evidence="1" type="ORF">C8035_v006319</name>
</gene>
<dbReference type="EMBL" id="QAPG01000011">
    <property type="protein sequence ID" value="TDZ39190.1"/>
    <property type="molecule type" value="Genomic_DNA"/>
</dbReference>
<reference evidence="1 2" key="1">
    <citation type="submission" date="2018-11" db="EMBL/GenBank/DDBJ databases">
        <title>Genome sequence and assembly of Colletotrichum spinosum.</title>
        <authorList>
            <person name="Gan P."/>
            <person name="Shirasu K."/>
        </authorList>
    </citation>
    <scope>NUCLEOTIDE SEQUENCE [LARGE SCALE GENOMIC DNA]</scope>
    <source>
        <strain evidence="1 2">CBS 515.97</strain>
    </source>
</reference>
<organism evidence="1 2">
    <name type="scientific">Colletotrichum spinosum</name>
    <dbReference type="NCBI Taxonomy" id="1347390"/>
    <lineage>
        <taxon>Eukaryota</taxon>
        <taxon>Fungi</taxon>
        <taxon>Dikarya</taxon>
        <taxon>Ascomycota</taxon>
        <taxon>Pezizomycotina</taxon>
        <taxon>Sordariomycetes</taxon>
        <taxon>Hypocreomycetidae</taxon>
        <taxon>Glomerellales</taxon>
        <taxon>Glomerellaceae</taxon>
        <taxon>Colletotrichum</taxon>
        <taxon>Colletotrichum orbiculare species complex</taxon>
    </lineage>
</organism>
<evidence type="ECO:0000313" key="1">
    <source>
        <dbReference type="EMBL" id="TDZ39190.1"/>
    </source>
</evidence>
<proteinExistence type="predicted"/>
<accession>A0A4R8QLX1</accession>
<sequence>MASGEIDWTLSSPVLIQRASQVCDLLKRPNRMPKLLCDWLIRIPNSAAIKYGSIGHPTTRVCSSLQDSICTSSHPLARNHRSPTPTTRSVYSWTSTDRQTVHQSRGLVVLMHIAVDPSPAPYLAPVSRRKRSSFDALCSTEY</sequence>
<dbReference type="Proteomes" id="UP000295083">
    <property type="component" value="Unassembled WGS sequence"/>
</dbReference>